<feature type="transmembrane region" description="Helical" evidence="7">
    <location>
        <begin position="155"/>
        <end position="176"/>
    </location>
</feature>
<dbReference type="PANTHER" id="PTHR43302:SF5">
    <property type="entry name" value="TRANSPORTER ARSB-RELATED"/>
    <property type="match status" value="1"/>
</dbReference>
<accession>A0ABD4XJV4</accession>
<feature type="transmembrane region" description="Helical" evidence="7">
    <location>
        <begin position="349"/>
        <end position="367"/>
    </location>
</feature>
<reference evidence="9 10" key="1">
    <citation type="submission" date="2020-03" db="EMBL/GenBank/DDBJ databases">
        <title>Comparative genomics of Weissella paramesenteroides.</title>
        <authorList>
            <person name="Kant R."/>
            <person name="Takala T."/>
            <person name="Saris P."/>
        </authorList>
    </citation>
    <scope>NUCLEOTIDE SEQUENCE [LARGE SCALE GENOMIC DNA]</scope>
    <source>
        <strain evidence="9 10">SJ27-4</strain>
    </source>
</reference>
<evidence type="ECO:0000313" key="9">
    <source>
        <dbReference type="EMBL" id="MDF8371367.1"/>
    </source>
</evidence>
<keyword evidence="5 7" id="KW-1133">Transmembrane helix</keyword>
<sequence>MQTLIYKILNDRTLWVTTALFIISLFFGNIQLQDIDMQTILALLSLMIVINLYEEEGLLKYIAISIIRKCQTTRQVQLTVFLLVFFSAMFLTNDVAIITFIPIFVVIAQKIHVKAVLPIILLTVFANLGSSVTPFGNPQNIYLSSHYHLQIGSFFQMSLPLGLISLMLVLLSSLFFRSERLEQLTLDLPVIRTKQTILLVVGSLVVLAGLLHLVPIMVSLLVSIVLTLIINRKSFLHVDYGIIILFIELFLIVGVLSRIPMIVSLFKGLTQTVNGSFISGVILSQFISNVPAAVLLSAFTNRVYAVYLGVSIGGLGTLIASLANLLAWRQYRRQVGEKNDNFSLRLMTINLLLLIIFILLGFLILAIG</sequence>
<protein>
    <submittedName>
        <fullName evidence="9">Carboxylate transporter</fullName>
    </submittedName>
</protein>
<feature type="transmembrane region" description="Helical" evidence="7">
    <location>
        <begin position="305"/>
        <end position="328"/>
    </location>
</feature>
<dbReference type="Pfam" id="PF03600">
    <property type="entry name" value="CitMHS"/>
    <property type="match status" value="1"/>
</dbReference>
<dbReference type="Proteomes" id="UP001215461">
    <property type="component" value="Unassembled WGS sequence"/>
</dbReference>
<evidence type="ECO:0000256" key="3">
    <source>
        <dbReference type="ARBA" id="ARBA00022475"/>
    </source>
</evidence>
<comment type="caution">
    <text evidence="9">The sequence shown here is derived from an EMBL/GenBank/DDBJ whole genome shotgun (WGS) entry which is preliminary data.</text>
</comment>
<evidence type="ECO:0000256" key="4">
    <source>
        <dbReference type="ARBA" id="ARBA00022692"/>
    </source>
</evidence>
<keyword evidence="3" id="KW-1003">Cell membrane</keyword>
<evidence type="ECO:0000313" key="10">
    <source>
        <dbReference type="Proteomes" id="UP001215461"/>
    </source>
</evidence>
<keyword evidence="4 7" id="KW-0812">Transmembrane</keyword>
<evidence type="ECO:0000256" key="7">
    <source>
        <dbReference type="SAM" id="Phobius"/>
    </source>
</evidence>
<evidence type="ECO:0000256" key="5">
    <source>
        <dbReference type="ARBA" id="ARBA00022989"/>
    </source>
</evidence>
<dbReference type="GO" id="GO:0005886">
    <property type="term" value="C:plasma membrane"/>
    <property type="evidence" value="ECO:0007669"/>
    <property type="project" value="UniProtKB-SubCell"/>
</dbReference>
<name>A0ABD4XJV4_WEIPA</name>
<feature type="transmembrane region" description="Helical" evidence="7">
    <location>
        <begin position="197"/>
        <end position="230"/>
    </location>
</feature>
<gene>
    <name evidence="9" type="ORF">G9403_06880</name>
</gene>
<dbReference type="AlphaFoldDB" id="A0ABD4XJV4"/>
<evidence type="ECO:0000256" key="2">
    <source>
        <dbReference type="ARBA" id="ARBA00022448"/>
    </source>
</evidence>
<feature type="transmembrane region" description="Helical" evidence="7">
    <location>
        <begin position="12"/>
        <end position="30"/>
    </location>
</feature>
<dbReference type="InterPro" id="IPR004680">
    <property type="entry name" value="Cit_transptr-like_dom"/>
</dbReference>
<dbReference type="EMBL" id="JAANXN010000008">
    <property type="protein sequence ID" value="MDF8371367.1"/>
    <property type="molecule type" value="Genomic_DNA"/>
</dbReference>
<evidence type="ECO:0000259" key="8">
    <source>
        <dbReference type="Pfam" id="PF03600"/>
    </source>
</evidence>
<dbReference type="RefSeq" id="WP_251940338.1">
    <property type="nucleotide sequence ID" value="NZ_CP049940.1"/>
</dbReference>
<feature type="transmembrane region" description="Helical" evidence="7">
    <location>
        <begin position="115"/>
        <end position="135"/>
    </location>
</feature>
<feature type="domain" description="Citrate transporter-like" evidence="8">
    <location>
        <begin position="18"/>
        <end position="298"/>
    </location>
</feature>
<feature type="transmembrane region" description="Helical" evidence="7">
    <location>
        <begin position="277"/>
        <end position="299"/>
    </location>
</feature>
<evidence type="ECO:0000256" key="1">
    <source>
        <dbReference type="ARBA" id="ARBA00004651"/>
    </source>
</evidence>
<feature type="transmembrane region" description="Helical" evidence="7">
    <location>
        <begin position="242"/>
        <end position="265"/>
    </location>
</feature>
<comment type="subcellular location">
    <subcellularLocation>
        <location evidence="1">Cell membrane</location>
        <topology evidence="1">Multi-pass membrane protein</topology>
    </subcellularLocation>
</comment>
<evidence type="ECO:0000256" key="6">
    <source>
        <dbReference type="ARBA" id="ARBA00023136"/>
    </source>
</evidence>
<feature type="transmembrane region" description="Helical" evidence="7">
    <location>
        <begin position="81"/>
        <end position="108"/>
    </location>
</feature>
<keyword evidence="2" id="KW-0813">Transport</keyword>
<proteinExistence type="predicted"/>
<dbReference type="PANTHER" id="PTHR43302">
    <property type="entry name" value="TRANSPORTER ARSB-RELATED"/>
    <property type="match status" value="1"/>
</dbReference>
<organism evidence="9 10">
    <name type="scientific">Weissella paramesenteroides</name>
    <name type="common">Leuconostoc paramesenteroides</name>
    <dbReference type="NCBI Taxonomy" id="1249"/>
    <lineage>
        <taxon>Bacteria</taxon>
        <taxon>Bacillati</taxon>
        <taxon>Bacillota</taxon>
        <taxon>Bacilli</taxon>
        <taxon>Lactobacillales</taxon>
        <taxon>Lactobacillaceae</taxon>
        <taxon>Weissella</taxon>
    </lineage>
</organism>
<keyword evidence="6 7" id="KW-0472">Membrane</keyword>